<dbReference type="Gene3D" id="3.30.565.10">
    <property type="entry name" value="Histidine kinase-like ATPase, C-terminal domain"/>
    <property type="match status" value="1"/>
</dbReference>
<evidence type="ECO:0000256" key="4">
    <source>
        <dbReference type="ARBA" id="ARBA00022475"/>
    </source>
</evidence>
<evidence type="ECO:0000256" key="14">
    <source>
        <dbReference type="SAM" id="Phobius"/>
    </source>
</evidence>
<dbReference type="SUPFAM" id="SSF55874">
    <property type="entry name" value="ATPase domain of HSP90 chaperone/DNA topoisomerase II/histidine kinase"/>
    <property type="match status" value="1"/>
</dbReference>
<dbReference type="PROSITE" id="PS50109">
    <property type="entry name" value="HIS_KIN"/>
    <property type="match status" value="1"/>
</dbReference>
<proteinExistence type="predicted"/>
<feature type="domain" description="HAMP" evidence="16">
    <location>
        <begin position="186"/>
        <end position="238"/>
    </location>
</feature>
<dbReference type="RefSeq" id="WP_068655124.1">
    <property type="nucleotide sequence ID" value="NZ_CP017770.1"/>
</dbReference>
<sequence length="478" mass="54367">MKLSRRVFLFNILSILLAIVVASLIYMISMAISTQFNMTSEATETLEHTMERQTLFVQLEKEITHLPVEKVTDDMVNALSSRLKLVEADIAIIHNHTVVASSIPLSRVDVIALVQGFNFSQDIINLSSMKVQYKTIPLLQDNGYIFLLNEYHEQTFSIWLNVAVALITFLLVYIAMSAYISRKITKGIIQPIERLKEAAIQISEGELNSFIPEEGNGELLELCKALEQMRIKLKESIDLQQKYDKNRSFLVSSISHDLKTPVTSIKGYIEGILDGVANTPEKKQQYLLTAQRKANLINTMIEDLLLYSKLDLKQMPFNKQPIDFVSYITDGIQENMELLKSNRVRMETEFNINNNSMVYLDSDRFMRVVQNIIDNALHYHERQDPVITIMLRETYSTIILEIKDNGKGMKEGEINRIFDRFYRSDEARTVDTGSGLGLAIAKQIVEAHDGNIWAKSQEGVGTSILISLPNYKGGKGRE</sequence>
<comment type="subcellular location">
    <subcellularLocation>
        <location evidence="2">Cell membrane</location>
        <topology evidence="2">Multi-pass membrane protein</topology>
    </subcellularLocation>
</comment>
<dbReference type="InterPro" id="IPR036097">
    <property type="entry name" value="HisK_dim/P_sf"/>
</dbReference>
<keyword evidence="11 14" id="KW-1133">Transmembrane helix</keyword>
<dbReference type="PANTHER" id="PTHR45528">
    <property type="entry name" value="SENSOR HISTIDINE KINASE CPXA"/>
    <property type="match status" value="1"/>
</dbReference>
<dbReference type="CDD" id="cd00075">
    <property type="entry name" value="HATPase"/>
    <property type="match status" value="1"/>
</dbReference>
<evidence type="ECO:0000313" key="18">
    <source>
        <dbReference type="Proteomes" id="UP000077134"/>
    </source>
</evidence>
<feature type="domain" description="Histidine kinase" evidence="15">
    <location>
        <begin position="253"/>
        <end position="472"/>
    </location>
</feature>
<dbReference type="SUPFAM" id="SSF158472">
    <property type="entry name" value="HAMP domain-like"/>
    <property type="match status" value="1"/>
</dbReference>
<dbReference type="InterPro" id="IPR003660">
    <property type="entry name" value="HAMP_dom"/>
</dbReference>
<evidence type="ECO:0000256" key="10">
    <source>
        <dbReference type="ARBA" id="ARBA00022840"/>
    </source>
</evidence>
<keyword evidence="5" id="KW-0597">Phosphoprotein</keyword>
<dbReference type="SUPFAM" id="SSF47384">
    <property type="entry name" value="Homodimeric domain of signal transducing histidine kinase"/>
    <property type="match status" value="1"/>
</dbReference>
<dbReference type="KEGG" id="pcx:LPB68_00390"/>
<keyword evidence="10" id="KW-0067">ATP-binding</keyword>
<feature type="transmembrane region" description="Helical" evidence="14">
    <location>
        <begin position="158"/>
        <end position="180"/>
    </location>
</feature>
<dbReference type="FunFam" id="3.30.565.10:FF:000006">
    <property type="entry name" value="Sensor histidine kinase WalK"/>
    <property type="match status" value="1"/>
</dbReference>
<evidence type="ECO:0000256" key="6">
    <source>
        <dbReference type="ARBA" id="ARBA00022679"/>
    </source>
</evidence>
<dbReference type="SMART" id="SM00388">
    <property type="entry name" value="HisKA"/>
    <property type="match status" value="1"/>
</dbReference>
<dbReference type="GO" id="GO:0005886">
    <property type="term" value="C:plasma membrane"/>
    <property type="evidence" value="ECO:0007669"/>
    <property type="project" value="UniProtKB-SubCell"/>
</dbReference>
<name>A0A167FCX7_9BACL</name>
<dbReference type="Proteomes" id="UP000077134">
    <property type="component" value="Unassembled WGS sequence"/>
</dbReference>
<evidence type="ECO:0000256" key="1">
    <source>
        <dbReference type="ARBA" id="ARBA00000085"/>
    </source>
</evidence>
<comment type="caution">
    <text evidence="17">The sequence shown here is derived from an EMBL/GenBank/DDBJ whole genome shotgun (WGS) entry which is preliminary data.</text>
</comment>
<dbReference type="OrthoDB" id="335833at2"/>
<evidence type="ECO:0000313" key="17">
    <source>
        <dbReference type="EMBL" id="OAB76423.1"/>
    </source>
</evidence>
<dbReference type="InterPro" id="IPR036890">
    <property type="entry name" value="HATPase_C_sf"/>
</dbReference>
<dbReference type="Gene3D" id="6.10.340.10">
    <property type="match status" value="1"/>
</dbReference>
<evidence type="ECO:0000256" key="12">
    <source>
        <dbReference type="ARBA" id="ARBA00023012"/>
    </source>
</evidence>
<dbReference type="CDD" id="cd00082">
    <property type="entry name" value="HisKA"/>
    <property type="match status" value="1"/>
</dbReference>
<evidence type="ECO:0000256" key="2">
    <source>
        <dbReference type="ARBA" id="ARBA00004651"/>
    </source>
</evidence>
<keyword evidence="9" id="KW-0418">Kinase</keyword>
<evidence type="ECO:0000259" key="15">
    <source>
        <dbReference type="PROSITE" id="PS50109"/>
    </source>
</evidence>
<keyword evidence="7 14" id="KW-0812">Transmembrane</keyword>
<dbReference type="InterPro" id="IPR050398">
    <property type="entry name" value="HssS/ArlS-like"/>
</dbReference>
<dbReference type="AlphaFoldDB" id="A0A167FCX7"/>
<dbReference type="CDD" id="cd06225">
    <property type="entry name" value="HAMP"/>
    <property type="match status" value="1"/>
</dbReference>
<dbReference type="EC" id="2.7.13.3" evidence="3"/>
<evidence type="ECO:0000256" key="11">
    <source>
        <dbReference type="ARBA" id="ARBA00022989"/>
    </source>
</evidence>
<evidence type="ECO:0000256" key="3">
    <source>
        <dbReference type="ARBA" id="ARBA00012438"/>
    </source>
</evidence>
<dbReference type="GO" id="GO:0000155">
    <property type="term" value="F:phosphorelay sensor kinase activity"/>
    <property type="evidence" value="ECO:0007669"/>
    <property type="project" value="InterPro"/>
</dbReference>
<dbReference type="InterPro" id="IPR004358">
    <property type="entry name" value="Sig_transdc_His_kin-like_C"/>
</dbReference>
<evidence type="ECO:0000256" key="9">
    <source>
        <dbReference type="ARBA" id="ARBA00022777"/>
    </source>
</evidence>
<evidence type="ECO:0000256" key="8">
    <source>
        <dbReference type="ARBA" id="ARBA00022741"/>
    </source>
</evidence>
<dbReference type="Pfam" id="PF00512">
    <property type="entry name" value="HisKA"/>
    <property type="match status" value="1"/>
</dbReference>
<dbReference type="InterPro" id="IPR003594">
    <property type="entry name" value="HATPase_dom"/>
</dbReference>
<dbReference type="Pfam" id="PF02518">
    <property type="entry name" value="HATPase_c"/>
    <property type="match status" value="1"/>
</dbReference>
<gene>
    <name evidence="17" type="ORF">PNBC_03140</name>
</gene>
<keyword evidence="4" id="KW-1003">Cell membrane</keyword>
<keyword evidence="13 14" id="KW-0472">Membrane</keyword>
<keyword evidence="18" id="KW-1185">Reference proteome</keyword>
<feature type="transmembrane region" description="Helical" evidence="14">
    <location>
        <begin position="7"/>
        <end position="28"/>
    </location>
</feature>
<protein>
    <recommendedName>
        <fullName evidence="3">histidine kinase</fullName>
        <ecNumber evidence="3">2.7.13.3</ecNumber>
    </recommendedName>
</protein>
<dbReference type="Pfam" id="PF00672">
    <property type="entry name" value="HAMP"/>
    <property type="match status" value="1"/>
</dbReference>
<dbReference type="InterPro" id="IPR003661">
    <property type="entry name" value="HisK_dim/P_dom"/>
</dbReference>
<organism evidence="17 18">
    <name type="scientific">Paenibacillus crassostreae</name>
    <dbReference type="NCBI Taxonomy" id="1763538"/>
    <lineage>
        <taxon>Bacteria</taxon>
        <taxon>Bacillati</taxon>
        <taxon>Bacillota</taxon>
        <taxon>Bacilli</taxon>
        <taxon>Bacillales</taxon>
        <taxon>Paenibacillaceae</taxon>
        <taxon>Paenibacillus</taxon>
    </lineage>
</organism>
<evidence type="ECO:0000256" key="13">
    <source>
        <dbReference type="ARBA" id="ARBA00023136"/>
    </source>
</evidence>
<accession>A0A167FCX7</accession>
<dbReference type="InterPro" id="IPR005467">
    <property type="entry name" value="His_kinase_dom"/>
</dbReference>
<evidence type="ECO:0000256" key="7">
    <source>
        <dbReference type="ARBA" id="ARBA00022692"/>
    </source>
</evidence>
<dbReference type="STRING" id="1763538.LPB68_00390"/>
<keyword evidence="6" id="KW-0808">Transferase</keyword>
<keyword evidence="12" id="KW-0902">Two-component regulatory system</keyword>
<evidence type="ECO:0000256" key="5">
    <source>
        <dbReference type="ARBA" id="ARBA00022553"/>
    </source>
</evidence>
<dbReference type="PROSITE" id="PS50885">
    <property type="entry name" value="HAMP"/>
    <property type="match status" value="1"/>
</dbReference>
<dbReference type="PRINTS" id="PR00344">
    <property type="entry name" value="BCTRLSENSOR"/>
</dbReference>
<keyword evidence="8" id="KW-0547">Nucleotide-binding</keyword>
<dbReference type="SMART" id="SM00387">
    <property type="entry name" value="HATPase_c"/>
    <property type="match status" value="1"/>
</dbReference>
<reference evidence="17 18" key="1">
    <citation type="submission" date="2016-02" db="EMBL/GenBank/DDBJ databases">
        <title>Paenibacillus sp. LPB0068, isolated from Crassostrea gigas.</title>
        <authorList>
            <person name="Shin S.-K."/>
            <person name="Yi H."/>
        </authorList>
    </citation>
    <scope>NUCLEOTIDE SEQUENCE [LARGE SCALE GENOMIC DNA]</scope>
    <source>
        <strain evidence="17 18">LPB0068</strain>
    </source>
</reference>
<dbReference type="Gene3D" id="1.10.287.130">
    <property type="match status" value="1"/>
</dbReference>
<dbReference type="SMART" id="SM00304">
    <property type="entry name" value="HAMP"/>
    <property type="match status" value="1"/>
</dbReference>
<dbReference type="PANTHER" id="PTHR45528:SF1">
    <property type="entry name" value="SENSOR HISTIDINE KINASE CPXA"/>
    <property type="match status" value="1"/>
</dbReference>
<dbReference type="GO" id="GO:0005524">
    <property type="term" value="F:ATP binding"/>
    <property type="evidence" value="ECO:0007669"/>
    <property type="project" value="UniProtKB-KW"/>
</dbReference>
<evidence type="ECO:0000259" key="16">
    <source>
        <dbReference type="PROSITE" id="PS50885"/>
    </source>
</evidence>
<dbReference type="EMBL" id="LSFN01000005">
    <property type="protein sequence ID" value="OAB76423.1"/>
    <property type="molecule type" value="Genomic_DNA"/>
</dbReference>
<comment type="catalytic activity">
    <reaction evidence="1">
        <text>ATP + protein L-histidine = ADP + protein N-phospho-L-histidine.</text>
        <dbReference type="EC" id="2.7.13.3"/>
    </reaction>
</comment>